<evidence type="ECO:0000256" key="1">
    <source>
        <dbReference type="SAM" id="SignalP"/>
    </source>
</evidence>
<reference evidence="2 3" key="1">
    <citation type="submission" date="2020-02" db="EMBL/GenBank/DDBJ databases">
        <title>Draft genome sequence of two Spirosoma agri KCTC 52727 and Spirosoma terrae KCTC 52035.</title>
        <authorList>
            <person name="Rojas J."/>
            <person name="Ambika Manirajan B."/>
            <person name="Suarez C."/>
            <person name="Ratering S."/>
            <person name="Schnell S."/>
        </authorList>
    </citation>
    <scope>NUCLEOTIDE SEQUENCE [LARGE SCALE GENOMIC DNA]</scope>
    <source>
        <strain evidence="2 3">KCTC 52035</strain>
    </source>
</reference>
<comment type="caution">
    <text evidence="2">The sequence shown here is derived from an EMBL/GenBank/DDBJ whole genome shotgun (WGS) entry which is preliminary data.</text>
</comment>
<accession>A0A6L9L613</accession>
<dbReference type="EMBL" id="JAAFZH010000005">
    <property type="protein sequence ID" value="NDU95840.1"/>
    <property type="molecule type" value="Genomic_DNA"/>
</dbReference>
<name>A0A6L9L613_9BACT</name>
<feature type="signal peptide" evidence="1">
    <location>
        <begin position="1"/>
        <end position="18"/>
    </location>
</feature>
<dbReference type="RefSeq" id="WP_163948726.1">
    <property type="nucleotide sequence ID" value="NZ_JAAFZH010000005.1"/>
</dbReference>
<dbReference type="Proteomes" id="UP000474175">
    <property type="component" value="Unassembled WGS sequence"/>
</dbReference>
<keyword evidence="1" id="KW-0732">Signal</keyword>
<protein>
    <recommendedName>
        <fullName evidence="4">DUF1080 domain-containing protein</fullName>
    </recommendedName>
</protein>
<sequence>MYRLAFLLFFLLIRLANAQKVPNRKPAELRIPMTAQQWTYAPGQVEFIPSKEKGTTAMKIIKGPKSIVLNDVTFTNGTIEYDVELTGPGFPGINFRMDADQLNGENFYLRSFGKVTPDIRTTLQYASIVNGMSMWDLADEYQAGATMFEAGWNHVKLVISGRQMKAYVNDMSKPALIVPELESPALSGGISLSGAVNYANLVIRPDVTEGINPEAGYNLIDHDTRYLRNWLVSEAKPFPFGNEPVIGLQSTYAKAGPAQLPDSTTKWMPIKAEHRGIVNLSRHVARTKDEARTLAWLKTSIQSSKAQERVLHLGFSDEVWVFINGQFLYADKNYFGTPQQKFPSGRCTIENTTIRLPLKEGNNEILIGLANYFYGWGIVARLDDTVGIQLMN</sequence>
<evidence type="ECO:0008006" key="4">
    <source>
        <dbReference type="Google" id="ProtNLM"/>
    </source>
</evidence>
<organism evidence="2 3">
    <name type="scientific">Spirosoma terrae</name>
    <dbReference type="NCBI Taxonomy" id="1968276"/>
    <lineage>
        <taxon>Bacteria</taxon>
        <taxon>Pseudomonadati</taxon>
        <taxon>Bacteroidota</taxon>
        <taxon>Cytophagia</taxon>
        <taxon>Cytophagales</taxon>
        <taxon>Cytophagaceae</taxon>
        <taxon>Spirosoma</taxon>
    </lineage>
</organism>
<evidence type="ECO:0000313" key="2">
    <source>
        <dbReference type="EMBL" id="NDU95840.1"/>
    </source>
</evidence>
<dbReference type="AlphaFoldDB" id="A0A6L9L613"/>
<feature type="chain" id="PRO_5026933550" description="DUF1080 domain-containing protein" evidence="1">
    <location>
        <begin position="19"/>
        <end position="392"/>
    </location>
</feature>
<gene>
    <name evidence="2" type="ORF">GK108_13235</name>
</gene>
<dbReference type="Gene3D" id="2.60.120.560">
    <property type="entry name" value="Exo-inulinase, domain 1"/>
    <property type="match status" value="1"/>
</dbReference>
<keyword evidence="3" id="KW-1185">Reference proteome</keyword>
<proteinExistence type="predicted"/>
<evidence type="ECO:0000313" key="3">
    <source>
        <dbReference type="Proteomes" id="UP000474175"/>
    </source>
</evidence>